<dbReference type="AlphaFoldDB" id="A0A3S2XB05"/>
<dbReference type="RefSeq" id="WP_127734417.1">
    <property type="nucleotide sequence ID" value="NZ_RZTZ01000001.1"/>
</dbReference>
<keyword evidence="2" id="KW-1185">Reference proteome</keyword>
<protein>
    <submittedName>
        <fullName evidence="1">Uncharacterized protein</fullName>
    </submittedName>
</protein>
<dbReference type="Proteomes" id="UP000288024">
    <property type="component" value="Unassembled WGS sequence"/>
</dbReference>
<evidence type="ECO:0000313" key="2">
    <source>
        <dbReference type="Proteomes" id="UP000288024"/>
    </source>
</evidence>
<dbReference type="EMBL" id="RZTZ01000001">
    <property type="protein sequence ID" value="RVT67013.1"/>
    <property type="molecule type" value="Genomic_DNA"/>
</dbReference>
<name>A0A3S2XB05_9BACI</name>
<sequence>MDVNTLFVGIDTSTTLTSNLAKRKKQHIKRVDLIEISPSLSFATYKKENTIIRTYFFKDAVVLFVEATQFLQDMEEVFGLSSPDLDVMATDLSHEALIPKFEKALAEYNEGTIIGPFLHLYGQRYWHDDSLIVGNREALVKLKNAVDMALTYGEGRTVVSSSDWEGYDLYVKCLPGEPETNKKWDSIQLPYHDREMYVPDEKEELDPYKLLVNWRK</sequence>
<accession>A0A3S2XB05</accession>
<proteinExistence type="predicted"/>
<reference evidence="1 2" key="1">
    <citation type="submission" date="2019-01" db="EMBL/GenBank/DDBJ databases">
        <title>Bacillus sp. M5HDSG1-1, whole genome shotgun sequence.</title>
        <authorList>
            <person name="Tuo L."/>
        </authorList>
    </citation>
    <scope>NUCLEOTIDE SEQUENCE [LARGE SCALE GENOMIC DNA]</scope>
    <source>
        <strain evidence="1 2">M5HDSG1-1</strain>
    </source>
</reference>
<comment type="caution">
    <text evidence="1">The sequence shown here is derived from an EMBL/GenBank/DDBJ whole genome shotgun (WGS) entry which is preliminary data.</text>
</comment>
<gene>
    <name evidence="1" type="ORF">EM808_00605</name>
</gene>
<organism evidence="1 2">
    <name type="scientific">Niallia taxi</name>
    <dbReference type="NCBI Taxonomy" id="2499688"/>
    <lineage>
        <taxon>Bacteria</taxon>
        <taxon>Bacillati</taxon>
        <taxon>Bacillota</taxon>
        <taxon>Bacilli</taxon>
        <taxon>Bacillales</taxon>
        <taxon>Bacillaceae</taxon>
        <taxon>Niallia</taxon>
    </lineage>
</organism>
<evidence type="ECO:0000313" key="1">
    <source>
        <dbReference type="EMBL" id="RVT67013.1"/>
    </source>
</evidence>